<dbReference type="Proteomes" id="UP000656367">
    <property type="component" value="Unassembled WGS sequence"/>
</dbReference>
<evidence type="ECO:0000313" key="2">
    <source>
        <dbReference type="EMBL" id="GGM26793.1"/>
    </source>
</evidence>
<proteinExistence type="predicted"/>
<dbReference type="EMBL" id="BMON01000001">
    <property type="protein sequence ID" value="GGM26793.1"/>
    <property type="molecule type" value="Genomic_DNA"/>
</dbReference>
<dbReference type="AlphaFoldDB" id="A0A830FDE4"/>
<evidence type="ECO:0000313" key="3">
    <source>
        <dbReference type="Proteomes" id="UP000656367"/>
    </source>
</evidence>
<accession>A0A830FDE4</accession>
<reference evidence="2" key="1">
    <citation type="journal article" date="2014" name="Int. J. Syst. Evol. Microbiol.">
        <title>Complete genome sequence of Corynebacterium casei LMG S-19264T (=DSM 44701T), isolated from a smear-ripened cheese.</title>
        <authorList>
            <consortium name="US DOE Joint Genome Institute (JGI-PGF)"/>
            <person name="Walter F."/>
            <person name="Albersmeier A."/>
            <person name="Kalinowski J."/>
            <person name="Ruckert C."/>
        </authorList>
    </citation>
    <scope>NUCLEOTIDE SEQUENCE</scope>
    <source>
        <strain evidence="2">JCM 15759</strain>
    </source>
</reference>
<dbReference type="RefSeq" id="WP_188851283.1">
    <property type="nucleotide sequence ID" value="NZ_BMON01000001.1"/>
</dbReference>
<gene>
    <name evidence="2" type="ORF">GCM10009006_05340</name>
</gene>
<feature type="region of interest" description="Disordered" evidence="1">
    <location>
        <begin position="1"/>
        <end position="30"/>
    </location>
</feature>
<organism evidence="2 3">
    <name type="scientific">Haloarcula argentinensis</name>
    <dbReference type="NCBI Taxonomy" id="43776"/>
    <lineage>
        <taxon>Archaea</taxon>
        <taxon>Methanobacteriati</taxon>
        <taxon>Methanobacteriota</taxon>
        <taxon>Stenosarchaea group</taxon>
        <taxon>Halobacteria</taxon>
        <taxon>Halobacteriales</taxon>
        <taxon>Haloarculaceae</taxon>
        <taxon>Haloarcula</taxon>
    </lineage>
</organism>
<name>A0A830FDE4_HALAR</name>
<sequence>MGLDQRLRNAKRQPGHVVPDDMETSVNSQGQRSEIAEFRATTAHMLRTGRSNPLKLAIPAYQQFTSNATADDTETFDLNHSITECPVTQDAVVWINGEYYGAPDAIDYDADTVDVTDASTDNRIHVYYISDAAASFELRKQASNANTGGQRLYSGNLGLVHPSPQIEQPEYMTLNQTRMHRWVGTDMTINGYLDAPYTVRWTDNDGDGTEATNALLHIPAQIGQSEVAGLTAAVRQDMGRQ</sequence>
<protein>
    <submittedName>
        <fullName evidence="2">Uncharacterized protein</fullName>
    </submittedName>
</protein>
<reference evidence="2" key="2">
    <citation type="submission" date="2020-09" db="EMBL/GenBank/DDBJ databases">
        <authorList>
            <person name="Sun Q."/>
            <person name="Ohkuma M."/>
        </authorList>
    </citation>
    <scope>NUCLEOTIDE SEQUENCE</scope>
    <source>
        <strain evidence="2">JCM 15759</strain>
    </source>
</reference>
<comment type="caution">
    <text evidence="2">The sequence shown here is derived from an EMBL/GenBank/DDBJ whole genome shotgun (WGS) entry which is preliminary data.</text>
</comment>
<dbReference type="OrthoDB" id="346178at2157"/>
<evidence type="ECO:0000256" key="1">
    <source>
        <dbReference type="SAM" id="MobiDB-lite"/>
    </source>
</evidence>